<dbReference type="PROSITE" id="PS51635">
    <property type="entry name" value="PNPLA"/>
    <property type="match status" value="1"/>
</dbReference>
<feature type="compositionally biased region" description="Low complexity" evidence="11">
    <location>
        <begin position="1019"/>
        <end position="1036"/>
    </location>
</feature>
<keyword evidence="9" id="KW-0539">Nucleus</keyword>
<keyword evidence="3" id="KW-0813">Transport</keyword>
<sequence>MPVATRRSQAAGVSRKVPTRRTRSARNAASDNWQMVATDDQDADVDADADSHADDSHDGPRAPSIFGGMNGNLDDAVQPLREMADRVGSEVEAFAEKLDMFVENLRAGTSQTYHLVVELVGQFKDIAREAADRLEYDYRRERAHQLRKEWSEQNPNVSKSRNQKDALATSTSLRLGGSMSEAKREQVALQRQWQQEADIWHLFHIILDVHHNPQKLSQSRGQNPPTSEAVHRYTTEQQLWDRFLLTNDSAHERSLVKTWLEQTAEHQASDLNDIVEELEATAGRRKGLWCHGWMHTREQIKHEKRMRAWPAPDADPLPQLRSTDKAELLVTSLDPDAATRQDRVLEKPDALFEQSVWVACWEMLRRGKSWEDVSQWCEEQHESWRAIALGKGFDQSQLRSSAAFRKIAYAASKSKVSSSYEAAVYGLLGGNIQAMQKVCRSMDDHLHAHYSAALVRQFDQFLAANYPNRAREDSLLDDASEDPECAIYDLLARLRSEPSTKDESVQPMKIIESYVIANDVGSMIHTLGFALSLTDQHSGRQEKMIAHLEPFWENASQNQPEEAIGLNPHTLRIAAHMGILLDILAPQDLQGEEAIAKMNVVVAYVQTLRAAGKRELIPVYASRLSMGACVMVMSHVLEDITAPKEQDETLQLMRHYHLDVVFILNEQLGCVLEKLLPKNLKSEKPVNMLKPSDDAKHPGQRISEEFLADEHPEDDSKVLASLKWFDIVEGLWERTFHSLSLALRKALTSGRIVLAIKIINTYPYDDIAIRKSYQEIGKSYNPMDDEHAPSAEAAPHHERMRKESRCYYELSLLVQAINALGYWRTQEAEYIEKHPRLTGASPDLKVAKEAVTEAMDPVLNGLLLLVEDSADPDEKADCAQIRQWYVPELVIAYNTVLHSAGYLISRDNLIDSMDLSVTIADDKNRLSEVCVQAGRMRELVASFASTSKAMLVLKAEGKKWTSRKMKGREGKDLGIWEIGSQVAEDRKMADDGTRGNLNRESEQALDTNEELRAAEEEMGSVNNGSHSGSSAANTAAEWEDTTMTLRPGDVSQPFRLINTDYVTIKYSVPRLELFVGVPNEPARTQGQRLRISISALPIANLQRQAANDQTKSYLCSKIIEAVRVMREREPLQSSNLAWQTSAGIASRTQASRMVKHSRRHQILSRCSRDLPSAEAQHLAHDNPAFHTVAELVICSIFQAEGISWPFKLREGPEVVGQRHQMKAGGGSGLLVAVSLSMLGSLLNWPFSFWSWLFEEPSESRYLRELKSATTFSKWLEAAKGLDKQPEALAWILNPIDKHYGWKHVSERRKLLGRLQNERNYIQIGDTLRHSLMRHMYNITNLALYKQTYMTTKEEIHLYVNETVAAIRAVTRSPPALATRAGRFTAQDKRILLSDLQKTYGRTALVLQGGSIFGICHLGVVQALDEQAILPSVIVGTATGALMAALVGSKTEQELPDFVCGESLDLSAFANRSRQAQKEKSGRRKLPRFLWPMERLRKWLQVIMRRLRRLVQAGFILDPDALAQCVRDNVGDMTFEEAYKRTGRVLNIVVSSPSEEVPSLMNYLTAPRYLIRSAAMASHDANIGESELDALRLLYKDLEGNVRALDAKIPQGRQKLDRPTSSAEQNNPFRRLRQLFNVEHFIVSQARPYIAPFSRPSLPYLRGRRQDRKWVPHVVGLWIRALLVSLDFLNVLPERLHRILSDETIGTGNNITLVPEITFRDWPRLLQNPKQNTIDTWLLKGERAVWPSICALRIRMTVELELQKCWDELRQRRTPTTQENAARSTAMENSTGQRSPDQRNRNREAEDRLLKDMQRGVGGFVPGITGMDHIRGVDAWEQYREIDGAEVDGNDRHRKVPRLIVNDSALK</sequence>
<name>A0A139HZX7_9PEZI</name>
<proteinExistence type="predicted"/>
<comment type="function">
    <text evidence="1">Probable lipid hydrolase.</text>
</comment>
<dbReference type="Gene3D" id="1.10.3450.20">
    <property type="match status" value="1"/>
</dbReference>
<dbReference type="InterPro" id="IPR016035">
    <property type="entry name" value="Acyl_Trfase/lysoPLipase"/>
</dbReference>
<comment type="subcellular location">
    <subcellularLocation>
        <location evidence="2">Nucleus</location>
        <location evidence="2">Nuclear pore complex</location>
    </subcellularLocation>
</comment>
<evidence type="ECO:0000256" key="11">
    <source>
        <dbReference type="SAM" id="MobiDB-lite"/>
    </source>
</evidence>
<feature type="region of interest" description="Disordered" evidence="11">
    <location>
        <begin position="1772"/>
        <end position="1801"/>
    </location>
</feature>
<dbReference type="PANTHER" id="PTHR13003">
    <property type="entry name" value="NUP107-RELATED"/>
    <property type="match status" value="1"/>
</dbReference>
<feature type="compositionally biased region" description="Acidic residues" evidence="11">
    <location>
        <begin position="39"/>
        <end position="48"/>
    </location>
</feature>
<dbReference type="GO" id="GO:0004806">
    <property type="term" value="F:triacylglycerol lipase activity"/>
    <property type="evidence" value="ECO:0007669"/>
    <property type="project" value="InterPro"/>
</dbReference>
<evidence type="ECO:0000256" key="9">
    <source>
        <dbReference type="ARBA" id="ARBA00023242"/>
    </source>
</evidence>
<organism evidence="13 14">
    <name type="scientific">Pseudocercospora musae</name>
    <dbReference type="NCBI Taxonomy" id="113226"/>
    <lineage>
        <taxon>Eukaryota</taxon>
        <taxon>Fungi</taxon>
        <taxon>Dikarya</taxon>
        <taxon>Ascomycota</taxon>
        <taxon>Pezizomycotina</taxon>
        <taxon>Dothideomycetes</taxon>
        <taxon>Dothideomycetidae</taxon>
        <taxon>Mycosphaerellales</taxon>
        <taxon>Mycosphaerellaceae</taxon>
        <taxon>Pseudocercospora</taxon>
    </lineage>
</organism>
<accession>A0A139HZX7</accession>
<evidence type="ECO:0000313" key="14">
    <source>
        <dbReference type="Proteomes" id="UP000073492"/>
    </source>
</evidence>
<dbReference type="InterPro" id="IPR021771">
    <property type="entry name" value="Triacylglycerol_lipase_N"/>
</dbReference>
<dbReference type="GO" id="GO:0006606">
    <property type="term" value="P:protein import into nucleus"/>
    <property type="evidence" value="ECO:0007669"/>
    <property type="project" value="TreeGrafter"/>
</dbReference>
<keyword evidence="5" id="KW-0653">Protein transport</keyword>
<dbReference type="SUPFAM" id="SSF52151">
    <property type="entry name" value="FabD/lysophospholipase-like"/>
    <property type="match status" value="1"/>
</dbReference>
<dbReference type="Proteomes" id="UP000073492">
    <property type="component" value="Unassembled WGS sequence"/>
</dbReference>
<dbReference type="Gene3D" id="3.40.1090.10">
    <property type="entry name" value="Cytosolic phospholipase A2 catalytic domain"/>
    <property type="match status" value="1"/>
</dbReference>
<feature type="region of interest" description="Disordered" evidence="11">
    <location>
        <begin position="1"/>
        <end position="70"/>
    </location>
</feature>
<dbReference type="GO" id="GO:0031080">
    <property type="term" value="C:nuclear pore outer ring"/>
    <property type="evidence" value="ECO:0007669"/>
    <property type="project" value="TreeGrafter"/>
</dbReference>
<evidence type="ECO:0000256" key="7">
    <source>
        <dbReference type="ARBA" id="ARBA00023098"/>
    </source>
</evidence>
<dbReference type="EMBL" id="LFZO01000499">
    <property type="protein sequence ID" value="KXT08050.1"/>
    <property type="molecule type" value="Genomic_DNA"/>
</dbReference>
<keyword evidence="6" id="KW-0811">Translocation</keyword>
<feature type="region of interest" description="Disordered" evidence="11">
    <location>
        <begin position="147"/>
        <end position="168"/>
    </location>
</feature>
<comment type="caution">
    <text evidence="13">The sequence shown here is derived from an EMBL/GenBank/DDBJ whole genome shotgun (WGS) entry which is preliminary data.</text>
</comment>
<evidence type="ECO:0000256" key="8">
    <source>
        <dbReference type="ARBA" id="ARBA00023132"/>
    </source>
</evidence>
<dbReference type="GO" id="GO:0006641">
    <property type="term" value="P:triglyceride metabolic process"/>
    <property type="evidence" value="ECO:0007669"/>
    <property type="project" value="UniProtKB-ARBA"/>
</dbReference>
<evidence type="ECO:0000256" key="5">
    <source>
        <dbReference type="ARBA" id="ARBA00022927"/>
    </source>
</evidence>
<dbReference type="PANTHER" id="PTHR13003:SF2">
    <property type="entry name" value="NUCLEAR PORE COMPLEX PROTEIN NUP107"/>
    <property type="match status" value="1"/>
</dbReference>
<keyword evidence="4" id="KW-0509">mRNA transport</keyword>
<dbReference type="OrthoDB" id="3098at2759"/>
<evidence type="ECO:0000313" key="13">
    <source>
        <dbReference type="EMBL" id="KXT08050.1"/>
    </source>
</evidence>
<dbReference type="Pfam" id="PF11815">
    <property type="entry name" value="DUF3336"/>
    <property type="match status" value="1"/>
</dbReference>
<dbReference type="Pfam" id="PF04121">
    <property type="entry name" value="Nup84_Nup100"/>
    <property type="match status" value="1"/>
</dbReference>
<reference evidence="13 14" key="1">
    <citation type="submission" date="2015-07" db="EMBL/GenBank/DDBJ databases">
        <title>Comparative genomics of the Sigatoka disease complex on banana suggests a link between parallel evolutionary changes in Pseudocercospora fijiensis and Pseudocercospora eumusae and increased virulence on the banana host.</title>
        <authorList>
            <person name="Chang T.-C."/>
            <person name="Salvucci A."/>
            <person name="Crous P.W."/>
            <person name="Stergiopoulos I."/>
        </authorList>
    </citation>
    <scope>NUCLEOTIDE SEQUENCE [LARGE SCALE GENOMIC DNA]</scope>
    <source>
        <strain evidence="13 14">CBS 116634</strain>
    </source>
</reference>
<evidence type="ECO:0000256" key="10">
    <source>
        <dbReference type="PROSITE-ProRule" id="PRU01161"/>
    </source>
</evidence>
<evidence type="ECO:0000256" key="1">
    <source>
        <dbReference type="ARBA" id="ARBA00002682"/>
    </source>
</evidence>
<keyword evidence="8" id="KW-0906">Nuclear pore complex</keyword>
<evidence type="ECO:0000256" key="6">
    <source>
        <dbReference type="ARBA" id="ARBA00023010"/>
    </source>
</evidence>
<dbReference type="InterPro" id="IPR002641">
    <property type="entry name" value="PNPLA_dom"/>
</dbReference>
<gene>
    <name evidence="13" type="ORF">AC579_1099</name>
</gene>
<dbReference type="STRING" id="113226.A0A139HZX7"/>
<evidence type="ECO:0000256" key="3">
    <source>
        <dbReference type="ARBA" id="ARBA00022448"/>
    </source>
</evidence>
<evidence type="ECO:0000259" key="12">
    <source>
        <dbReference type="PROSITE" id="PS51635"/>
    </source>
</evidence>
<dbReference type="GO" id="GO:0017056">
    <property type="term" value="F:structural constituent of nuclear pore"/>
    <property type="evidence" value="ECO:0007669"/>
    <property type="project" value="InterPro"/>
</dbReference>
<keyword evidence="7" id="KW-0443">Lipid metabolism</keyword>
<evidence type="ECO:0000256" key="4">
    <source>
        <dbReference type="ARBA" id="ARBA00022816"/>
    </source>
</evidence>
<protein>
    <recommendedName>
        <fullName evidence="12">PNPLA domain-containing protein</fullName>
    </recommendedName>
</protein>
<feature type="compositionally biased region" description="Polar residues" evidence="11">
    <location>
        <begin position="1773"/>
        <end position="1794"/>
    </location>
</feature>
<keyword evidence="14" id="KW-1185">Reference proteome</keyword>
<dbReference type="Pfam" id="PF01734">
    <property type="entry name" value="Patatin"/>
    <property type="match status" value="1"/>
</dbReference>
<evidence type="ECO:0000256" key="2">
    <source>
        <dbReference type="ARBA" id="ARBA00004567"/>
    </source>
</evidence>
<feature type="compositionally biased region" description="Basic and acidic residues" evidence="11">
    <location>
        <begin position="986"/>
        <end position="1002"/>
    </location>
</feature>
<dbReference type="GO" id="GO:0006406">
    <property type="term" value="P:mRNA export from nucleus"/>
    <property type="evidence" value="ECO:0007669"/>
    <property type="project" value="TreeGrafter"/>
</dbReference>
<dbReference type="InterPro" id="IPR007252">
    <property type="entry name" value="Nup84/Nup107"/>
</dbReference>
<feature type="compositionally biased region" description="Basic and acidic residues" evidence="11">
    <location>
        <begin position="49"/>
        <end position="60"/>
    </location>
</feature>
<feature type="domain" description="PNPLA" evidence="12">
    <location>
        <begin position="1404"/>
        <end position="1607"/>
    </location>
</feature>
<dbReference type="Gene3D" id="1.20.190.50">
    <property type="match status" value="1"/>
</dbReference>
<feature type="region of interest" description="Disordered" evidence="11">
    <location>
        <begin position="986"/>
        <end position="1036"/>
    </location>
</feature>
<dbReference type="GO" id="GO:0000973">
    <property type="term" value="P:post-transcriptional tethering of RNA polymerase II gene DNA at nuclear periphery"/>
    <property type="evidence" value="ECO:0007669"/>
    <property type="project" value="TreeGrafter"/>
</dbReference>
<comment type="caution">
    <text evidence="10">Lacks conserved residue(s) required for the propagation of feature annotation.</text>
</comment>